<dbReference type="HAMAP" id="MF_01368">
    <property type="entry name" value="Ribosomal_bL17"/>
    <property type="match status" value="1"/>
</dbReference>
<dbReference type="NCBIfam" id="TIGR00059">
    <property type="entry name" value="L17"/>
    <property type="match status" value="1"/>
</dbReference>
<dbReference type="PANTHER" id="PTHR14413:SF16">
    <property type="entry name" value="LARGE RIBOSOMAL SUBUNIT PROTEIN BL17M"/>
    <property type="match status" value="1"/>
</dbReference>
<evidence type="ECO:0000256" key="5">
    <source>
        <dbReference type="RuleBase" id="RU000660"/>
    </source>
</evidence>
<keyword evidence="2 4" id="KW-0689">Ribosomal protein</keyword>
<dbReference type="Gene3D" id="3.90.1030.10">
    <property type="entry name" value="Ribosomal protein L17"/>
    <property type="match status" value="1"/>
</dbReference>
<dbReference type="GO" id="GO:0022625">
    <property type="term" value="C:cytosolic large ribosomal subunit"/>
    <property type="evidence" value="ECO:0007669"/>
    <property type="project" value="TreeGrafter"/>
</dbReference>
<dbReference type="GO" id="GO:0006412">
    <property type="term" value="P:translation"/>
    <property type="evidence" value="ECO:0007669"/>
    <property type="project" value="UniProtKB-UniRule"/>
</dbReference>
<evidence type="ECO:0000313" key="6">
    <source>
        <dbReference type="EMBL" id="OBZ96370.1"/>
    </source>
</evidence>
<dbReference type="Pfam" id="PF01196">
    <property type="entry name" value="Ribosomal_L17"/>
    <property type="match status" value="1"/>
</dbReference>
<keyword evidence="7" id="KW-1185">Reference proteome</keyword>
<dbReference type="OrthoDB" id="9809073at2"/>
<dbReference type="RefSeq" id="WP_068953566.1">
    <property type="nucleotide sequence ID" value="NZ_LGLV01000005.1"/>
</dbReference>
<protein>
    <recommendedName>
        <fullName evidence="4">Large ribosomal subunit protein bL17</fullName>
    </recommendedName>
</protein>
<evidence type="ECO:0000256" key="2">
    <source>
        <dbReference type="ARBA" id="ARBA00022980"/>
    </source>
</evidence>
<keyword evidence="3 4" id="KW-0687">Ribonucleoprotein</keyword>
<evidence type="ECO:0000313" key="7">
    <source>
        <dbReference type="Proteomes" id="UP000093111"/>
    </source>
</evidence>
<dbReference type="Proteomes" id="UP000093111">
    <property type="component" value="Unassembled WGS sequence"/>
</dbReference>
<evidence type="ECO:0000256" key="1">
    <source>
        <dbReference type="ARBA" id="ARBA00008777"/>
    </source>
</evidence>
<dbReference type="STRING" id="1612624.ADU59_08530"/>
<dbReference type="FunFam" id="3.90.1030.10:FF:000001">
    <property type="entry name" value="50S ribosomal protein L17"/>
    <property type="match status" value="1"/>
</dbReference>
<dbReference type="InterPro" id="IPR000456">
    <property type="entry name" value="Ribosomal_bL17"/>
</dbReference>
<evidence type="ECO:0000256" key="4">
    <source>
        <dbReference type="HAMAP-Rule" id="MF_01368"/>
    </source>
</evidence>
<reference evidence="6 7" key="1">
    <citation type="journal article" date="2016" name="Syst. Appl. Microbiol.">
        <title>Pararhizobium polonicum sp. nov. isolated from tumors on stone fruit rootstocks.</title>
        <authorList>
            <person name="Pulawska J."/>
            <person name="Kuzmanovic N."/>
            <person name="Willems A."/>
            <person name="Pothier J.F."/>
        </authorList>
    </citation>
    <scope>NUCLEOTIDE SEQUENCE [LARGE SCALE GENOMIC DNA]</scope>
    <source>
        <strain evidence="6 7">F5.1</strain>
    </source>
</reference>
<comment type="caution">
    <text evidence="6">The sequence shown here is derived from an EMBL/GenBank/DDBJ whole genome shotgun (WGS) entry which is preliminary data.</text>
</comment>
<dbReference type="PROSITE" id="PS01167">
    <property type="entry name" value="RIBOSOMAL_L17"/>
    <property type="match status" value="1"/>
</dbReference>
<dbReference type="EMBL" id="LGLV01000005">
    <property type="protein sequence ID" value="OBZ96370.1"/>
    <property type="molecule type" value="Genomic_DNA"/>
</dbReference>
<sequence>MRHGVAGRKLNRTASHRKAMFANMAASLIEHEQIVTTLPKAKEIRPIVEKLVTLGKKGDLHARRQAISQIRDVAVVAKLFDAIATRYATRNGGYLRIMKAGFRHGDNAALAVIEFVDRDTSAKGAKDIARVAAEAEAAEAA</sequence>
<organism evidence="6 7">
    <name type="scientific">Pararhizobium polonicum</name>
    <dbReference type="NCBI Taxonomy" id="1612624"/>
    <lineage>
        <taxon>Bacteria</taxon>
        <taxon>Pseudomonadati</taxon>
        <taxon>Pseudomonadota</taxon>
        <taxon>Alphaproteobacteria</taxon>
        <taxon>Hyphomicrobiales</taxon>
        <taxon>Rhizobiaceae</taxon>
        <taxon>Rhizobium/Agrobacterium group</taxon>
        <taxon>Pararhizobium</taxon>
    </lineage>
</organism>
<dbReference type="InterPro" id="IPR047859">
    <property type="entry name" value="Ribosomal_bL17_CS"/>
</dbReference>
<dbReference type="GO" id="GO:0003735">
    <property type="term" value="F:structural constituent of ribosome"/>
    <property type="evidence" value="ECO:0007669"/>
    <property type="project" value="InterPro"/>
</dbReference>
<dbReference type="AlphaFoldDB" id="A0A1C7P536"/>
<comment type="subunit">
    <text evidence="4">Part of the 50S ribosomal subunit. Contacts protein L32.</text>
</comment>
<dbReference type="InterPro" id="IPR036373">
    <property type="entry name" value="Ribosomal_bL17_sf"/>
</dbReference>
<dbReference type="PATRIC" id="fig|1612624.7.peg.1791"/>
<dbReference type="SUPFAM" id="SSF64263">
    <property type="entry name" value="Prokaryotic ribosomal protein L17"/>
    <property type="match status" value="1"/>
</dbReference>
<dbReference type="PANTHER" id="PTHR14413">
    <property type="entry name" value="RIBOSOMAL PROTEIN L17"/>
    <property type="match status" value="1"/>
</dbReference>
<comment type="similarity">
    <text evidence="1 4 5">Belongs to the bacterial ribosomal protein bL17 family.</text>
</comment>
<evidence type="ECO:0000256" key="3">
    <source>
        <dbReference type="ARBA" id="ARBA00023274"/>
    </source>
</evidence>
<name>A0A1C7P536_9HYPH</name>
<proteinExistence type="inferred from homology"/>
<gene>
    <name evidence="4" type="primary">rplQ</name>
    <name evidence="6" type="ORF">ADU59_08530</name>
</gene>
<accession>A0A1C7P536</accession>